<protein>
    <submittedName>
        <fullName evidence="2">Uncharacterized protein</fullName>
    </submittedName>
</protein>
<dbReference type="PANTHER" id="PTHR34835">
    <property type="entry name" value="OS07G0283600 PROTEIN-RELATED"/>
    <property type="match status" value="1"/>
</dbReference>
<dbReference type="Proteomes" id="UP001408789">
    <property type="component" value="Unassembled WGS sequence"/>
</dbReference>
<organism evidence="2 3">
    <name type="scientific">Deinandra increscens subsp. villosa</name>
    <dbReference type="NCBI Taxonomy" id="3103831"/>
    <lineage>
        <taxon>Eukaryota</taxon>
        <taxon>Viridiplantae</taxon>
        <taxon>Streptophyta</taxon>
        <taxon>Embryophyta</taxon>
        <taxon>Tracheophyta</taxon>
        <taxon>Spermatophyta</taxon>
        <taxon>Magnoliopsida</taxon>
        <taxon>eudicotyledons</taxon>
        <taxon>Gunneridae</taxon>
        <taxon>Pentapetalae</taxon>
        <taxon>asterids</taxon>
        <taxon>campanulids</taxon>
        <taxon>Asterales</taxon>
        <taxon>Asteraceae</taxon>
        <taxon>Asteroideae</taxon>
        <taxon>Heliantheae alliance</taxon>
        <taxon>Madieae</taxon>
        <taxon>Madiinae</taxon>
        <taxon>Deinandra</taxon>
    </lineage>
</organism>
<feature type="compositionally biased region" description="Acidic residues" evidence="1">
    <location>
        <begin position="454"/>
        <end position="466"/>
    </location>
</feature>
<comment type="caution">
    <text evidence="2">The sequence shown here is derived from an EMBL/GenBank/DDBJ whole genome shotgun (WGS) entry which is preliminary data.</text>
</comment>
<evidence type="ECO:0000313" key="3">
    <source>
        <dbReference type="Proteomes" id="UP001408789"/>
    </source>
</evidence>
<proteinExistence type="predicted"/>
<feature type="compositionally biased region" description="Basic and acidic residues" evidence="1">
    <location>
        <begin position="427"/>
        <end position="453"/>
    </location>
</feature>
<dbReference type="PANTHER" id="PTHR34835:SF90">
    <property type="entry name" value="AMINOTRANSFERASE-LIKE PLANT MOBILE DOMAIN-CONTAINING PROTEIN"/>
    <property type="match status" value="1"/>
</dbReference>
<feature type="region of interest" description="Disordered" evidence="1">
    <location>
        <begin position="417"/>
        <end position="487"/>
    </location>
</feature>
<dbReference type="AlphaFoldDB" id="A0AAP0CA01"/>
<reference evidence="2 3" key="1">
    <citation type="submission" date="2024-04" db="EMBL/GenBank/DDBJ databases">
        <title>The reference genome of an endangered Asteraceae, Deinandra increscens subsp. villosa, native to the Central Coast of California.</title>
        <authorList>
            <person name="Guilliams M."/>
            <person name="Hasenstab-Lehman K."/>
            <person name="Meyer R."/>
            <person name="Mcevoy S."/>
        </authorList>
    </citation>
    <scope>NUCLEOTIDE SEQUENCE [LARGE SCALE GENOMIC DNA]</scope>
    <source>
        <tissue evidence="2">Leaf</tissue>
    </source>
</reference>
<sequence>MGDDSDFEQPAVLTKGRKRARDQTSSESDDGVFVRNKMGNNRKSKRVVVKGMSDEESDDSDFVSKKTSITKKGDKPTSVPLATKIYHQFDGSRIKARLSTSNLTEWFATFSKKQRQAVQSIGFGRLLGIQIHSIPTTLGYWLLHNYNDETSVLCLGQRSIKITPQLVNKLLGVPIGKNLLIEKRTSIKLPVVAEWRGQFKKDPWVSRPYVLGFFDRIKQRQDIGRLFLLNFLVAVMTVMGRTDDNSTVNQGFLHAVTPSVNISQLRWCDYLIDCIKKTKSRWRADNPEMRFNGSLLILAMAMVYDTHQKSKSGEVDDYIRYINRNQLISEERSDGKKENIRAGDDCGKNITEEKSTEKITTDEDPPAYQQLDDMNKHGMYIDPTQEAELIRLWKETEEFNKLISCCDVSPSGNHLKLPILTPQMSHEGNDDHGDSSEKHLRDEDDVAVDHELSDELNDEEPSDDDMLLNQDTSDHTIDPDLSDVSEY</sequence>
<name>A0AAP0CA01_9ASTR</name>
<dbReference type="EMBL" id="JBCNJP010000027">
    <property type="protein sequence ID" value="KAK9053014.1"/>
    <property type="molecule type" value="Genomic_DNA"/>
</dbReference>
<feature type="region of interest" description="Disordered" evidence="1">
    <location>
        <begin position="1"/>
        <end position="60"/>
    </location>
</feature>
<gene>
    <name evidence="2" type="ORF">SSX86_029644</name>
</gene>
<keyword evidence="3" id="KW-1185">Reference proteome</keyword>
<evidence type="ECO:0000256" key="1">
    <source>
        <dbReference type="SAM" id="MobiDB-lite"/>
    </source>
</evidence>
<evidence type="ECO:0000313" key="2">
    <source>
        <dbReference type="EMBL" id="KAK9053014.1"/>
    </source>
</evidence>
<accession>A0AAP0CA01</accession>